<accession>A0A841TFH1</accession>
<evidence type="ECO:0000256" key="10">
    <source>
        <dbReference type="ARBA" id="ARBA00022777"/>
    </source>
</evidence>
<dbReference type="CDD" id="cd00156">
    <property type="entry name" value="REC"/>
    <property type="match status" value="1"/>
</dbReference>
<dbReference type="PROSITE" id="PS50885">
    <property type="entry name" value="HAMP"/>
    <property type="match status" value="1"/>
</dbReference>
<dbReference type="SMART" id="SM00387">
    <property type="entry name" value="HATPase_c"/>
    <property type="match status" value="1"/>
</dbReference>
<dbReference type="EMBL" id="JACJVN010000028">
    <property type="protein sequence ID" value="MBB6677221.1"/>
    <property type="molecule type" value="Genomic_DNA"/>
</dbReference>
<evidence type="ECO:0000256" key="5">
    <source>
        <dbReference type="ARBA" id="ARBA00022475"/>
    </source>
</evidence>
<evidence type="ECO:0000259" key="25">
    <source>
        <dbReference type="PROSITE" id="PS50885"/>
    </source>
</evidence>
<protein>
    <recommendedName>
        <fullName evidence="17">Circadian input-output histidine kinase CikA</fullName>
        <ecNumber evidence="4">2.7.13.3</ecNumber>
    </recommendedName>
    <alternativeName>
        <fullName evidence="16">Sensory/regulatory protein RpfC</fullName>
    </alternativeName>
</protein>
<dbReference type="InterPro" id="IPR003660">
    <property type="entry name" value="HAMP_dom"/>
</dbReference>
<dbReference type="SMART" id="SM00086">
    <property type="entry name" value="PAC"/>
    <property type="match status" value="1"/>
</dbReference>
<dbReference type="InterPro" id="IPR036890">
    <property type="entry name" value="HATPase_C_sf"/>
</dbReference>
<dbReference type="PROSITE" id="PS50112">
    <property type="entry name" value="PAS"/>
    <property type="match status" value="1"/>
</dbReference>
<comment type="catalytic activity">
    <reaction evidence="1">
        <text>ATP + protein L-histidine = ADP + protein N-phospho-L-histidine.</text>
        <dbReference type="EC" id="2.7.13.3"/>
    </reaction>
</comment>
<dbReference type="InterPro" id="IPR005467">
    <property type="entry name" value="His_kinase_dom"/>
</dbReference>
<evidence type="ECO:0000256" key="2">
    <source>
        <dbReference type="ARBA" id="ARBA00004651"/>
    </source>
</evidence>
<evidence type="ECO:0000256" key="9">
    <source>
        <dbReference type="ARBA" id="ARBA00022741"/>
    </source>
</evidence>
<dbReference type="EC" id="2.7.13.3" evidence="4"/>
<dbReference type="CDD" id="cd17546">
    <property type="entry name" value="REC_hyHK_CKI1_RcsC-like"/>
    <property type="match status" value="1"/>
</dbReference>
<dbReference type="Pfam" id="PF00672">
    <property type="entry name" value="HAMP"/>
    <property type="match status" value="1"/>
</dbReference>
<dbReference type="SUPFAM" id="SSF55874">
    <property type="entry name" value="ATPase domain of HSP90 chaperone/DNA topoisomerase II/histidine kinase"/>
    <property type="match status" value="1"/>
</dbReference>
<dbReference type="SUPFAM" id="SSF158472">
    <property type="entry name" value="HAMP domain-like"/>
    <property type="match status" value="1"/>
</dbReference>
<dbReference type="Proteomes" id="UP000574133">
    <property type="component" value="Unassembled WGS sequence"/>
</dbReference>
<comment type="subunit">
    <text evidence="15">At low DSF concentrations, interacts with RpfF.</text>
</comment>
<dbReference type="CDD" id="cd00130">
    <property type="entry name" value="PAS"/>
    <property type="match status" value="1"/>
</dbReference>
<dbReference type="PROSITE" id="PS50109">
    <property type="entry name" value="HIS_KIN"/>
    <property type="match status" value="1"/>
</dbReference>
<feature type="domain" description="HPt" evidence="26">
    <location>
        <begin position="1022"/>
        <end position="1126"/>
    </location>
</feature>
<keyword evidence="7" id="KW-0808">Transferase</keyword>
<dbReference type="PANTHER" id="PTHR45339:SF1">
    <property type="entry name" value="HYBRID SIGNAL TRANSDUCTION HISTIDINE KINASE J"/>
    <property type="match status" value="1"/>
</dbReference>
<feature type="modified residue" description="4-aspartylphosphate" evidence="19">
    <location>
        <position position="937"/>
    </location>
</feature>
<dbReference type="AlphaFoldDB" id="A0A841TFH1"/>
<dbReference type="FunFam" id="3.30.565.10:FF:000010">
    <property type="entry name" value="Sensor histidine kinase RcsC"/>
    <property type="match status" value="1"/>
</dbReference>
<keyword evidence="12 20" id="KW-1133">Transmembrane helix</keyword>
<evidence type="ECO:0000313" key="28">
    <source>
        <dbReference type="Proteomes" id="UP000574133"/>
    </source>
</evidence>
<sequence>MFQSLRLRTWLLLLLSTGITLLICGWIYYASAQKTIQITLTSSADNLARTSAASLASSTSTLLKQANALSDRISVVARGDGDYMKALREEFWSLSSFYALGYSDLKGILWRTDGSIENISRDPVFVMAAAGQSIIWNIHEGIGDTGHPGINLLVPVRDQYRVITGVLWASAPISEIENGLTLYRPANGDLKEPLGSYLLFDGDGDKIFSTESAPVLSDDLRGSLLRLAGSRNASLARGGNHYYVSNVTGTDWTLILAIPTEELYKPLQTLKLRTILVCLLAELVLAFLLLLMITPLFKRIREILRSTEKVAAGNFHVERLETGVRDEIGALASSVNKMTEQLRNLFEPLQAVTNQNDYGIIVTDEDGIITRFNKTAQLMLGYEPEEIEGVVTPLFFSPAEEAEMKAKRLSGKLGRHVSPGIDYMHAMMAGGKSFSDEWIYTRKDGRPIPVYLNASKIIDPLGRTTGYVALFRDISHQKQIEAELIEAKQIAEDANEAKSSFLARMSHEIRTPINGIIGLSQLMQRTDLTDAQQDYMQKIVTSSEVLLGIVNDILDFSKIEAGKVELEKDVFDPEELFLRLGDTIGIFLGKKELDLIFDISDQLPARLVGDSLKLGQVLINLMNNAVKFTNYGHVLLRVQPVALEEGLASIEFSVADTGIGITPDQMSRLFQPFTQADGSTSRKYGGTGLGLVIAEELIRIMGGRLEAESIPGVGSRFFFTLSIPVAPESASELVPVAAAAEKRLKLLCIEREGMMRQALQGMLASLPVDAGFIGSWKDAISLLDEAEGFGGFDCVLCNMEMPDMHGVETWRQLKQSAGSARIVAMTTPLGQSEWLRMDFSDKPDRMLVKPVNRRSLVRVFDSFKLEEAHERMNSQAQVTRRGGSSRPRILLAEDHVINQQIACELLQSKGYETGVAANGREALEMLQEEQWDLILMDLHMPEMDGIEAALAIREHWNGWQLPILAMTANVMAEDRQRCFQAGMNDVITKPVQAEVLFEAVDRWLQHAKHIDWEEALARVNGKETILRHMLSRFVVEYNGFCGELRELLLAGDADEAGKRLHTLKGVSGNLSAKPVFDAAEALEREMAASGVSAIGQRGTVYMARLETVLRELIDAVKLEENRRSPLYFT</sequence>
<evidence type="ECO:0000259" key="24">
    <source>
        <dbReference type="PROSITE" id="PS50113"/>
    </source>
</evidence>
<dbReference type="SMART" id="SM00448">
    <property type="entry name" value="REC"/>
    <property type="match status" value="2"/>
</dbReference>
<dbReference type="FunFam" id="1.10.287.130:FF:000002">
    <property type="entry name" value="Two-component osmosensing histidine kinase"/>
    <property type="match status" value="1"/>
</dbReference>
<dbReference type="NCBIfam" id="TIGR00229">
    <property type="entry name" value="sensory_box"/>
    <property type="match status" value="1"/>
</dbReference>
<dbReference type="GO" id="GO:0000155">
    <property type="term" value="F:phosphorelay sensor kinase activity"/>
    <property type="evidence" value="ECO:0007669"/>
    <property type="project" value="InterPro"/>
</dbReference>
<dbReference type="InterPro" id="IPR003594">
    <property type="entry name" value="HATPase_dom"/>
</dbReference>
<dbReference type="InterPro" id="IPR001789">
    <property type="entry name" value="Sig_transdc_resp-reg_receiver"/>
</dbReference>
<feature type="transmembrane region" description="Helical" evidence="20">
    <location>
        <begin position="274"/>
        <end position="297"/>
    </location>
</feature>
<feature type="domain" description="Response regulatory" evidence="22">
    <location>
        <begin position="888"/>
        <end position="1004"/>
    </location>
</feature>
<dbReference type="Gene3D" id="1.20.120.160">
    <property type="entry name" value="HPT domain"/>
    <property type="match status" value="1"/>
</dbReference>
<keyword evidence="14 20" id="KW-0472">Membrane</keyword>
<dbReference type="InterPro" id="IPR008207">
    <property type="entry name" value="Sig_transdc_His_kin_Hpt_dom"/>
</dbReference>
<evidence type="ECO:0000256" key="17">
    <source>
        <dbReference type="ARBA" id="ARBA00074306"/>
    </source>
</evidence>
<evidence type="ECO:0000256" key="20">
    <source>
        <dbReference type="SAM" id="Phobius"/>
    </source>
</evidence>
<evidence type="ECO:0000256" key="6">
    <source>
        <dbReference type="ARBA" id="ARBA00022553"/>
    </source>
</evidence>
<dbReference type="SMART" id="SM00091">
    <property type="entry name" value="PAS"/>
    <property type="match status" value="1"/>
</dbReference>
<dbReference type="Gene3D" id="3.40.50.2300">
    <property type="match status" value="2"/>
</dbReference>
<evidence type="ECO:0000256" key="14">
    <source>
        <dbReference type="ARBA" id="ARBA00023136"/>
    </source>
</evidence>
<evidence type="ECO:0000256" key="7">
    <source>
        <dbReference type="ARBA" id="ARBA00022679"/>
    </source>
</evidence>
<evidence type="ECO:0000256" key="16">
    <source>
        <dbReference type="ARBA" id="ARBA00068150"/>
    </source>
</evidence>
<dbReference type="Pfam" id="PF01627">
    <property type="entry name" value="Hpt"/>
    <property type="match status" value="1"/>
</dbReference>
<dbReference type="Pfam" id="PF00512">
    <property type="entry name" value="HisKA"/>
    <property type="match status" value="1"/>
</dbReference>
<evidence type="ECO:0000256" key="11">
    <source>
        <dbReference type="ARBA" id="ARBA00022840"/>
    </source>
</evidence>
<keyword evidence="9" id="KW-0547">Nucleotide-binding</keyword>
<feature type="domain" description="Histidine kinase" evidence="21">
    <location>
        <begin position="504"/>
        <end position="725"/>
    </location>
</feature>
<comment type="caution">
    <text evidence="27">The sequence shown here is derived from an EMBL/GenBank/DDBJ whole genome shotgun (WGS) entry which is preliminary data.</text>
</comment>
<dbReference type="PROSITE" id="PS50113">
    <property type="entry name" value="PAC"/>
    <property type="match status" value="1"/>
</dbReference>
<evidence type="ECO:0000259" key="23">
    <source>
        <dbReference type="PROSITE" id="PS50112"/>
    </source>
</evidence>
<keyword evidence="10" id="KW-0418">Kinase</keyword>
<dbReference type="Pfam" id="PF02518">
    <property type="entry name" value="HATPase_c"/>
    <property type="match status" value="1"/>
</dbReference>
<evidence type="ECO:0000259" key="22">
    <source>
        <dbReference type="PROSITE" id="PS50110"/>
    </source>
</evidence>
<dbReference type="SUPFAM" id="SSF47384">
    <property type="entry name" value="Homodimeric domain of signal transducing histidine kinase"/>
    <property type="match status" value="1"/>
</dbReference>
<dbReference type="InterPro" id="IPR003661">
    <property type="entry name" value="HisK_dim/P_dom"/>
</dbReference>
<keyword evidence="13" id="KW-0902">Two-component regulatory system</keyword>
<evidence type="ECO:0000256" key="12">
    <source>
        <dbReference type="ARBA" id="ARBA00022989"/>
    </source>
</evidence>
<feature type="domain" description="PAS" evidence="23">
    <location>
        <begin position="338"/>
        <end position="389"/>
    </location>
</feature>
<dbReference type="SMART" id="SM00304">
    <property type="entry name" value="HAMP"/>
    <property type="match status" value="1"/>
</dbReference>
<dbReference type="InterPro" id="IPR001610">
    <property type="entry name" value="PAC"/>
</dbReference>
<evidence type="ECO:0000256" key="1">
    <source>
        <dbReference type="ARBA" id="ARBA00000085"/>
    </source>
</evidence>
<dbReference type="InterPro" id="IPR035965">
    <property type="entry name" value="PAS-like_dom_sf"/>
</dbReference>
<evidence type="ECO:0000256" key="4">
    <source>
        <dbReference type="ARBA" id="ARBA00012438"/>
    </source>
</evidence>
<dbReference type="InterPro" id="IPR036097">
    <property type="entry name" value="HisK_dim/P_sf"/>
</dbReference>
<dbReference type="Gene3D" id="3.30.450.20">
    <property type="entry name" value="PAS domain"/>
    <property type="match status" value="1"/>
</dbReference>
<evidence type="ECO:0000259" key="21">
    <source>
        <dbReference type="PROSITE" id="PS50109"/>
    </source>
</evidence>
<evidence type="ECO:0000256" key="19">
    <source>
        <dbReference type="PROSITE-ProRule" id="PRU00169"/>
    </source>
</evidence>
<organism evidence="27 28">
    <name type="scientific">Cohnella lubricantis</name>
    <dbReference type="NCBI Taxonomy" id="2163172"/>
    <lineage>
        <taxon>Bacteria</taxon>
        <taxon>Bacillati</taxon>
        <taxon>Bacillota</taxon>
        <taxon>Bacilli</taxon>
        <taxon>Bacillales</taxon>
        <taxon>Paenibacillaceae</taxon>
        <taxon>Cohnella</taxon>
    </lineage>
</organism>
<dbReference type="CDD" id="cd00082">
    <property type="entry name" value="HisKA"/>
    <property type="match status" value="1"/>
</dbReference>
<gene>
    <name evidence="27" type="ORF">H4Q31_07755</name>
</gene>
<dbReference type="PROSITE" id="PS50894">
    <property type="entry name" value="HPT"/>
    <property type="match status" value="1"/>
</dbReference>
<evidence type="ECO:0000256" key="13">
    <source>
        <dbReference type="ARBA" id="ARBA00023012"/>
    </source>
</evidence>
<keyword evidence="8 20" id="KW-0812">Transmembrane</keyword>
<dbReference type="InterPro" id="IPR000014">
    <property type="entry name" value="PAS"/>
</dbReference>
<dbReference type="SUPFAM" id="SSF55785">
    <property type="entry name" value="PYP-like sensor domain (PAS domain)"/>
    <property type="match status" value="1"/>
</dbReference>
<comment type="caution">
    <text evidence="19">Lacks conserved residue(s) required for the propagation of feature annotation.</text>
</comment>
<dbReference type="Gene3D" id="3.30.565.10">
    <property type="entry name" value="Histidine kinase-like ATPase, C-terminal domain"/>
    <property type="match status" value="1"/>
</dbReference>
<dbReference type="CDD" id="cd06225">
    <property type="entry name" value="HAMP"/>
    <property type="match status" value="1"/>
</dbReference>
<reference evidence="27 28" key="1">
    <citation type="submission" date="2020-08" db="EMBL/GenBank/DDBJ databases">
        <title>Cohnella phylogeny.</title>
        <authorList>
            <person name="Dunlap C."/>
        </authorList>
    </citation>
    <scope>NUCLEOTIDE SEQUENCE [LARGE SCALE GENOMIC DNA]</scope>
    <source>
        <strain evidence="27 28">DSM 103658</strain>
    </source>
</reference>
<dbReference type="Pfam" id="PF00072">
    <property type="entry name" value="Response_reg"/>
    <property type="match status" value="2"/>
</dbReference>
<comment type="similarity">
    <text evidence="3">In the N-terminal section; belongs to the phytochrome family.</text>
</comment>
<dbReference type="PANTHER" id="PTHR45339">
    <property type="entry name" value="HYBRID SIGNAL TRANSDUCTION HISTIDINE KINASE J"/>
    <property type="match status" value="1"/>
</dbReference>
<proteinExistence type="inferred from homology"/>
<evidence type="ECO:0000313" key="27">
    <source>
        <dbReference type="EMBL" id="MBB6677221.1"/>
    </source>
</evidence>
<evidence type="ECO:0000256" key="15">
    <source>
        <dbReference type="ARBA" id="ARBA00064003"/>
    </source>
</evidence>
<dbReference type="Gene3D" id="6.10.340.10">
    <property type="match status" value="1"/>
</dbReference>
<dbReference type="RefSeq" id="WP_185178502.1">
    <property type="nucleotide sequence ID" value="NZ_CBCSEP010000004.1"/>
</dbReference>
<feature type="domain" description="PAC" evidence="24">
    <location>
        <begin position="434"/>
        <end position="486"/>
    </location>
</feature>
<keyword evidence="28" id="KW-1185">Reference proteome</keyword>
<keyword evidence="11" id="KW-0067">ATP-binding</keyword>
<dbReference type="SMART" id="SM00388">
    <property type="entry name" value="HisKA"/>
    <property type="match status" value="1"/>
</dbReference>
<dbReference type="SUPFAM" id="SSF47226">
    <property type="entry name" value="Histidine-containing phosphotransfer domain, HPT domain"/>
    <property type="match status" value="1"/>
</dbReference>
<feature type="domain" description="HAMP" evidence="25">
    <location>
        <begin position="294"/>
        <end position="347"/>
    </location>
</feature>
<dbReference type="InterPro" id="IPR011006">
    <property type="entry name" value="CheY-like_superfamily"/>
</dbReference>
<evidence type="ECO:0000256" key="8">
    <source>
        <dbReference type="ARBA" id="ARBA00022692"/>
    </source>
</evidence>
<dbReference type="InterPro" id="IPR004358">
    <property type="entry name" value="Sig_transdc_His_kin-like_C"/>
</dbReference>
<dbReference type="SUPFAM" id="SSF52172">
    <property type="entry name" value="CheY-like"/>
    <property type="match status" value="2"/>
</dbReference>
<dbReference type="PRINTS" id="PR00344">
    <property type="entry name" value="BCTRLSENSOR"/>
</dbReference>
<dbReference type="GO" id="GO:0005524">
    <property type="term" value="F:ATP binding"/>
    <property type="evidence" value="ECO:0007669"/>
    <property type="project" value="UniProtKB-KW"/>
</dbReference>
<comment type="subcellular location">
    <subcellularLocation>
        <location evidence="2">Cell membrane</location>
        <topology evidence="2">Multi-pass membrane protein</topology>
    </subcellularLocation>
</comment>
<keyword evidence="5" id="KW-1003">Cell membrane</keyword>
<dbReference type="GO" id="GO:0005886">
    <property type="term" value="C:plasma membrane"/>
    <property type="evidence" value="ECO:0007669"/>
    <property type="project" value="UniProtKB-SubCell"/>
</dbReference>
<dbReference type="Pfam" id="PF13426">
    <property type="entry name" value="PAS_9"/>
    <property type="match status" value="1"/>
</dbReference>
<dbReference type="InterPro" id="IPR036641">
    <property type="entry name" value="HPT_dom_sf"/>
</dbReference>
<dbReference type="Gene3D" id="1.10.287.130">
    <property type="match status" value="1"/>
</dbReference>
<dbReference type="CDD" id="cd16922">
    <property type="entry name" value="HATPase_EvgS-ArcB-TorS-like"/>
    <property type="match status" value="1"/>
</dbReference>
<name>A0A841TFH1_9BACL</name>
<feature type="domain" description="Response regulatory" evidence="22">
    <location>
        <begin position="745"/>
        <end position="864"/>
    </location>
</feature>
<dbReference type="PROSITE" id="PS50110">
    <property type="entry name" value="RESPONSE_REGULATORY"/>
    <property type="match status" value="2"/>
</dbReference>
<keyword evidence="6 19" id="KW-0597">Phosphoprotein</keyword>
<evidence type="ECO:0000256" key="3">
    <source>
        <dbReference type="ARBA" id="ARBA00006402"/>
    </source>
</evidence>
<dbReference type="InterPro" id="IPR000700">
    <property type="entry name" value="PAS-assoc_C"/>
</dbReference>
<feature type="modified residue" description="Phosphohistidine" evidence="18">
    <location>
        <position position="1061"/>
    </location>
</feature>
<evidence type="ECO:0000259" key="26">
    <source>
        <dbReference type="PROSITE" id="PS50894"/>
    </source>
</evidence>
<evidence type="ECO:0000256" key="18">
    <source>
        <dbReference type="PROSITE-ProRule" id="PRU00110"/>
    </source>
</evidence>